<dbReference type="InterPro" id="IPR036865">
    <property type="entry name" value="CRAL-TRIO_dom_sf"/>
</dbReference>
<dbReference type="SUPFAM" id="SSF52087">
    <property type="entry name" value="CRAL/TRIO domain"/>
    <property type="match status" value="1"/>
</dbReference>
<gene>
    <name evidence="3" type="ORF">CPB84DRAFT_1678351</name>
</gene>
<feature type="region of interest" description="Disordered" evidence="1">
    <location>
        <begin position="286"/>
        <end position="314"/>
    </location>
</feature>
<comment type="caution">
    <text evidence="3">The sequence shown here is derived from an EMBL/GenBank/DDBJ whole genome shotgun (WGS) entry which is preliminary data.</text>
</comment>
<dbReference type="AlphaFoldDB" id="A0A9P5TNP6"/>
<dbReference type="PANTHER" id="PTHR45657:SF1">
    <property type="entry name" value="CRAL-TRIO DOMAIN-CONTAINING PROTEIN YKL091C-RELATED"/>
    <property type="match status" value="1"/>
</dbReference>
<sequence>MTGQSYSDILTTFREQLVAEDILHEGDSIGTDDETLLRFLRARKFDLTQSKKMFKDCQHWRKTTSDVGIDELYHRMDPFDFPEREVVAECWPMSFHKVRVKQGRPVNIQVFGGMDLNKLYRSCTPERHWESVLVSAECLVREVLPAAARAAGKPIGTGLVIVDLKGFGLGAFWQIKSLVRDCFQISQDYYPETMGQLAVINAPSTFTVIWNAVKPWLAKETVEKVDILGGNYKDVLLSLVDAENLPASLGGTCTCSEFGGCNLSGAGPWQHGRAGWGPKSQAVRGTVNTEQIGDDAEQSRAVSNTADQTGVESS</sequence>
<protein>
    <submittedName>
        <fullName evidence="3">CRAL-TRIO domain-containing protein</fullName>
    </submittedName>
</protein>
<dbReference type="SUPFAM" id="SSF46938">
    <property type="entry name" value="CRAL/TRIO N-terminal domain"/>
    <property type="match status" value="1"/>
</dbReference>
<dbReference type="Pfam" id="PF00650">
    <property type="entry name" value="CRAL_TRIO"/>
    <property type="match status" value="1"/>
</dbReference>
<feature type="domain" description="CRAL-TRIO" evidence="2">
    <location>
        <begin position="83"/>
        <end position="257"/>
    </location>
</feature>
<dbReference type="InterPro" id="IPR011074">
    <property type="entry name" value="CRAL/TRIO_N_dom"/>
</dbReference>
<dbReference type="PROSITE" id="PS50191">
    <property type="entry name" value="CRAL_TRIO"/>
    <property type="match status" value="1"/>
</dbReference>
<dbReference type="SMART" id="SM01100">
    <property type="entry name" value="CRAL_TRIO_N"/>
    <property type="match status" value="1"/>
</dbReference>
<dbReference type="EMBL" id="JADNYJ010000032">
    <property type="protein sequence ID" value="KAF8903164.1"/>
    <property type="molecule type" value="Genomic_DNA"/>
</dbReference>
<evidence type="ECO:0000313" key="4">
    <source>
        <dbReference type="Proteomes" id="UP000724874"/>
    </source>
</evidence>
<dbReference type="InterPro" id="IPR036273">
    <property type="entry name" value="CRAL/TRIO_N_dom_sf"/>
</dbReference>
<feature type="compositionally biased region" description="Polar residues" evidence="1">
    <location>
        <begin position="300"/>
        <end position="314"/>
    </location>
</feature>
<reference evidence="3" key="1">
    <citation type="submission" date="2020-11" db="EMBL/GenBank/DDBJ databases">
        <authorList>
            <consortium name="DOE Joint Genome Institute"/>
            <person name="Ahrendt S."/>
            <person name="Riley R."/>
            <person name="Andreopoulos W."/>
            <person name="LaButti K."/>
            <person name="Pangilinan J."/>
            <person name="Ruiz-duenas F.J."/>
            <person name="Barrasa J.M."/>
            <person name="Sanchez-Garcia M."/>
            <person name="Camarero S."/>
            <person name="Miyauchi S."/>
            <person name="Serrano A."/>
            <person name="Linde D."/>
            <person name="Babiker R."/>
            <person name="Drula E."/>
            <person name="Ayuso-Fernandez I."/>
            <person name="Pacheco R."/>
            <person name="Padilla G."/>
            <person name="Ferreira P."/>
            <person name="Barriuso J."/>
            <person name="Kellner H."/>
            <person name="Castanera R."/>
            <person name="Alfaro M."/>
            <person name="Ramirez L."/>
            <person name="Pisabarro A.G."/>
            <person name="Kuo A."/>
            <person name="Tritt A."/>
            <person name="Lipzen A."/>
            <person name="He G."/>
            <person name="Yan M."/>
            <person name="Ng V."/>
            <person name="Cullen D."/>
            <person name="Martin F."/>
            <person name="Rosso M.-N."/>
            <person name="Henrissat B."/>
            <person name="Hibbett D."/>
            <person name="Martinez A.T."/>
            <person name="Grigoriev I.V."/>
        </authorList>
    </citation>
    <scope>NUCLEOTIDE SEQUENCE</scope>
    <source>
        <strain evidence="3">AH 44721</strain>
    </source>
</reference>
<dbReference type="SMART" id="SM00516">
    <property type="entry name" value="SEC14"/>
    <property type="match status" value="1"/>
</dbReference>
<dbReference type="OrthoDB" id="1434354at2759"/>
<proteinExistence type="predicted"/>
<dbReference type="CDD" id="cd00170">
    <property type="entry name" value="SEC14"/>
    <property type="match status" value="1"/>
</dbReference>
<evidence type="ECO:0000313" key="3">
    <source>
        <dbReference type="EMBL" id="KAF8903164.1"/>
    </source>
</evidence>
<dbReference type="Proteomes" id="UP000724874">
    <property type="component" value="Unassembled WGS sequence"/>
</dbReference>
<evidence type="ECO:0000256" key="1">
    <source>
        <dbReference type="SAM" id="MobiDB-lite"/>
    </source>
</evidence>
<dbReference type="PANTHER" id="PTHR45657">
    <property type="entry name" value="CRAL-TRIO DOMAIN-CONTAINING PROTEIN YKL091C-RELATED"/>
    <property type="match status" value="1"/>
</dbReference>
<dbReference type="InterPro" id="IPR051026">
    <property type="entry name" value="PI/PC_transfer"/>
</dbReference>
<name>A0A9P5TNP6_GYMJU</name>
<dbReference type="InterPro" id="IPR001251">
    <property type="entry name" value="CRAL-TRIO_dom"/>
</dbReference>
<dbReference type="Gene3D" id="3.40.525.10">
    <property type="entry name" value="CRAL-TRIO lipid binding domain"/>
    <property type="match status" value="1"/>
</dbReference>
<keyword evidence="4" id="KW-1185">Reference proteome</keyword>
<accession>A0A9P5TNP6</accession>
<dbReference type="Gene3D" id="1.10.8.20">
    <property type="entry name" value="N-terminal domain of phosphatidylinositol transfer protein sec14p"/>
    <property type="match status" value="1"/>
</dbReference>
<dbReference type="Pfam" id="PF03765">
    <property type="entry name" value="CRAL_TRIO_N"/>
    <property type="match status" value="1"/>
</dbReference>
<evidence type="ECO:0000259" key="2">
    <source>
        <dbReference type="PROSITE" id="PS50191"/>
    </source>
</evidence>
<organism evidence="3 4">
    <name type="scientific">Gymnopilus junonius</name>
    <name type="common">Spectacular rustgill mushroom</name>
    <name type="synonym">Gymnopilus spectabilis subsp. junonius</name>
    <dbReference type="NCBI Taxonomy" id="109634"/>
    <lineage>
        <taxon>Eukaryota</taxon>
        <taxon>Fungi</taxon>
        <taxon>Dikarya</taxon>
        <taxon>Basidiomycota</taxon>
        <taxon>Agaricomycotina</taxon>
        <taxon>Agaricomycetes</taxon>
        <taxon>Agaricomycetidae</taxon>
        <taxon>Agaricales</taxon>
        <taxon>Agaricineae</taxon>
        <taxon>Hymenogastraceae</taxon>
        <taxon>Gymnopilus</taxon>
    </lineage>
</organism>